<dbReference type="PANTHER" id="PTHR11860:SF96">
    <property type="match status" value="1"/>
</dbReference>
<dbReference type="InParanoid" id="A0A673C6E0"/>
<evidence type="ECO:0000256" key="2">
    <source>
        <dbReference type="ARBA" id="ARBA00022692"/>
    </source>
</evidence>
<dbReference type="Ensembl" id="ENSSORT00005050762.1">
    <property type="protein sequence ID" value="ENSSORP00005049560.1"/>
    <property type="gene ID" value="ENSSORG00005022492.1"/>
</dbReference>
<sequence length="213" mass="24091">VNFTVLSALSLSVFTLQQKIPTILSRDSSIIFIAYRKYWCRGDARNTCEILVHSESATKNAQKYYILDAGRRGLFVKGTGLQLKDGGTYWVGIDKIYADVMTSVKVVVTEGKNVILKPLINSASSFFWVNFLFIKLRYPNFQTQTSALDFSGGEADMLGPTTDCTLWLCKGYQHSICLVSTKPPKKQPALPVIRLETSLWHDRKRQKLLLRCQ</sequence>
<reference evidence="4" key="2">
    <citation type="submission" date="2025-08" db="UniProtKB">
        <authorList>
            <consortium name="Ensembl"/>
        </authorList>
    </citation>
    <scope>IDENTIFICATION</scope>
</reference>
<evidence type="ECO:0000313" key="5">
    <source>
        <dbReference type="Proteomes" id="UP000472271"/>
    </source>
</evidence>
<dbReference type="InterPro" id="IPR013783">
    <property type="entry name" value="Ig-like_fold"/>
</dbReference>
<evidence type="ECO:0000256" key="3">
    <source>
        <dbReference type="ARBA" id="ARBA00023136"/>
    </source>
</evidence>
<keyword evidence="5" id="KW-1185">Reference proteome</keyword>
<organism evidence="4 5">
    <name type="scientific">Sphaeramia orbicularis</name>
    <name type="common">orbiculate cardinalfish</name>
    <dbReference type="NCBI Taxonomy" id="375764"/>
    <lineage>
        <taxon>Eukaryota</taxon>
        <taxon>Metazoa</taxon>
        <taxon>Chordata</taxon>
        <taxon>Craniata</taxon>
        <taxon>Vertebrata</taxon>
        <taxon>Euteleostomi</taxon>
        <taxon>Actinopterygii</taxon>
        <taxon>Neopterygii</taxon>
        <taxon>Teleostei</taxon>
        <taxon>Neoteleostei</taxon>
        <taxon>Acanthomorphata</taxon>
        <taxon>Gobiaria</taxon>
        <taxon>Kurtiformes</taxon>
        <taxon>Apogonoidei</taxon>
        <taxon>Apogonidae</taxon>
        <taxon>Apogoninae</taxon>
        <taxon>Sphaeramia</taxon>
    </lineage>
</organism>
<accession>A0A673C6E0</accession>
<proteinExistence type="predicted"/>
<comment type="subcellular location">
    <subcellularLocation>
        <location evidence="1">Membrane</location>
    </subcellularLocation>
</comment>
<dbReference type="GO" id="GO:0004888">
    <property type="term" value="F:transmembrane signaling receptor activity"/>
    <property type="evidence" value="ECO:0007669"/>
    <property type="project" value="TreeGrafter"/>
</dbReference>
<keyword evidence="2" id="KW-0812">Transmembrane</keyword>
<keyword evidence="3" id="KW-0472">Membrane</keyword>
<evidence type="ECO:0000313" key="4">
    <source>
        <dbReference type="Ensembl" id="ENSSORP00005049560.1"/>
    </source>
</evidence>
<dbReference type="GO" id="GO:0005886">
    <property type="term" value="C:plasma membrane"/>
    <property type="evidence" value="ECO:0007669"/>
    <property type="project" value="TreeGrafter"/>
</dbReference>
<protein>
    <recommendedName>
        <fullName evidence="6">Immunoglobulin V-set domain-containing protein</fullName>
    </recommendedName>
</protein>
<dbReference type="Proteomes" id="UP000472271">
    <property type="component" value="Chromosome 7"/>
</dbReference>
<reference evidence="4" key="3">
    <citation type="submission" date="2025-09" db="UniProtKB">
        <authorList>
            <consortium name="Ensembl"/>
        </authorList>
    </citation>
    <scope>IDENTIFICATION</scope>
</reference>
<dbReference type="InterPro" id="IPR050671">
    <property type="entry name" value="CD300_family_receptors"/>
</dbReference>
<dbReference type="AlphaFoldDB" id="A0A673C6E0"/>
<reference evidence="4" key="1">
    <citation type="submission" date="2019-06" db="EMBL/GenBank/DDBJ databases">
        <authorList>
            <consortium name="Wellcome Sanger Institute Data Sharing"/>
        </authorList>
    </citation>
    <scope>NUCLEOTIDE SEQUENCE [LARGE SCALE GENOMIC DNA]</scope>
</reference>
<evidence type="ECO:0008006" key="6">
    <source>
        <dbReference type="Google" id="ProtNLM"/>
    </source>
</evidence>
<dbReference type="Gene3D" id="2.60.40.10">
    <property type="entry name" value="Immunoglobulins"/>
    <property type="match status" value="1"/>
</dbReference>
<dbReference type="PANTHER" id="PTHR11860">
    <property type="entry name" value="POLYMERIC-IMMUNOGLOBULIN RECEPTOR"/>
    <property type="match status" value="1"/>
</dbReference>
<evidence type="ECO:0000256" key="1">
    <source>
        <dbReference type="ARBA" id="ARBA00004370"/>
    </source>
</evidence>
<name>A0A673C6E0_9TELE</name>